<accession>A0A059XQZ9</accession>
<dbReference type="HOGENOM" id="CLU_623743_0_0_0"/>
<evidence type="ECO:0000313" key="3">
    <source>
        <dbReference type="Proteomes" id="UP000027059"/>
    </source>
</evidence>
<dbReference type="KEGG" id="lfp:Y981_10585"/>
<dbReference type="Proteomes" id="UP000027059">
    <property type="component" value="Chromosome"/>
</dbReference>
<dbReference type="SUPFAM" id="SSF82171">
    <property type="entry name" value="DPP6 N-terminal domain-like"/>
    <property type="match status" value="1"/>
</dbReference>
<dbReference type="PANTHER" id="PTHR36842:SF1">
    <property type="entry name" value="PROTEIN TOLB"/>
    <property type="match status" value="1"/>
</dbReference>
<dbReference type="OrthoDB" id="9808778at2"/>
<proteinExistence type="inferred from homology"/>
<evidence type="ECO:0000313" key="2">
    <source>
        <dbReference type="EMBL" id="AIA31024.1"/>
    </source>
</evidence>
<dbReference type="InterPro" id="IPR011042">
    <property type="entry name" value="6-blade_b-propeller_TolB-like"/>
</dbReference>
<dbReference type="EMBL" id="CP007243">
    <property type="protein sequence ID" value="AIA31024.1"/>
    <property type="molecule type" value="Genomic_DNA"/>
</dbReference>
<sequence>MSLKVETEKLVPGKVEILLPSFSPDGQMISYIRLTDPDALNELRDLGCLTVVDARTQEEKLDIKGDLVALNYRERGRGYLDLVPVWSPDSRFVYFHYDDPAWESIGPRWSLYRADMTTGQVIRMPFPIEEYRINTIEVSPSGKRIALNSRQRWKPYEKRFFWKTTKRMILADQLVVADNGGENPVNVVEWPKDRYRHQEELGDFHWSPVDDLLVYIVRFRENRYKEESFLYLYDPGTGVVRELFRTSEHIDHFSWSPDGQTIFFHTRDPRSQKSSRRYSLYRIQPVSGETVRLTDHQEFFYPMTPARGNQVLLETHLEAGGRGISLLDSSTGNIQTVVKTGYNLYPVWSPTGESFVYLRTKPDAKPFWTWPAEPVLQFVKGGPPVKLAPVDSSARLTNCRPAFSPDGRTILFVAKDESEDAQARFPGLWISRISEDSSE</sequence>
<dbReference type="InterPro" id="IPR015943">
    <property type="entry name" value="WD40/YVTN_repeat-like_dom_sf"/>
</dbReference>
<dbReference type="Pfam" id="PF07676">
    <property type="entry name" value="PD40"/>
    <property type="match status" value="3"/>
</dbReference>
<dbReference type="Gene3D" id="2.130.10.10">
    <property type="entry name" value="YVTN repeat-like/Quinoprotein amine dehydrogenase"/>
    <property type="match status" value="1"/>
</dbReference>
<dbReference type="RefSeq" id="WP_023524846.1">
    <property type="nucleotide sequence ID" value="NZ_CP007243.1"/>
</dbReference>
<keyword evidence="3" id="KW-1185">Reference proteome</keyword>
<name>A0A059XQZ9_9BACT</name>
<dbReference type="PANTHER" id="PTHR36842">
    <property type="entry name" value="PROTEIN TOLB HOMOLOG"/>
    <property type="match status" value="1"/>
</dbReference>
<gene>
    <name evidence="2" type="ORF">Y981_10585</name>
</gene>
<comment type="similarity">
    <text evidence="1">Belongs to the TolB family.</text>
</comment>
<protein>
    <submittedName>
        <fullName evidence="2">Uncharacterized protein</fullName>
    </submittedName>
</protein>
<evidence type="ECO:0000256" key="1">
    <source>
        <dbReference type="ARBA" id="ARBA00009820"/>
    </source>
</evidence>
<reference evidence="2 3" key="2">
    <citation type="journal article" date="2015" name="Biomed. Res. Int.">
        <title>Effects of Arsenite Resistance on the Growth and Functional Gene Expression of Leptospirillum ferriphilum and Acidithiobacillus thiooxidans in Pure Culture and Coculture.</title>
        <authorList>
            <person name="Jiang H."/>
            <person name="Liang Y."/>
            <person name="Yin H."/>
            <person name="Xiao Y."/>
            <person name="Guo X."/>
            <person name="Xu Y."/>
            <person name="Hu Q."/>
            <person name="Liu H."/>
            <person name="Liu X."/>
        </authorList>
    </citation>
    <scope>NUCLEOTIDE SEQUENCE [LARGE SCALE GENOMIC DNA]</scope>
    <source>
        <strain evidence="2 3">YSK</strain>
    </source>
</reference>
<organism evidence="2 3">
    <name type="scientific">Leptospirillum ferriphilum YSK</name>
    <dbReference type="NCBI Taxonomy" id="1441628"/>
    <lineage>
        <taxon>Bacteria</taxon>
        <taxon>Pseudomonadati</taxon>
        <taxon>Nitrospirota</taxon>
        <taxon>Nitrospiria</taxon>
        <taxon>Nitrospirales</taxon>
        <taxon>Nitrospiraceae</taxon>
        <taxon>Leptospirillum</taxon>
    </lineage>
</organism>
<reference evidence="3" key="1">
    <citation type="submission" date="2014-02" db="EMBL/GenBank/DDBJ databases">
        <title>Complete genome sequence and comparative genomic analysis of the nitrogen-fixing bacterium Leptospirillum ferriphilum YSK.</title>
        <authorList>
            <person name="Guo X."/>
            <person name="Yin H."/>
            <person name="Liang Y."/>
            <person name="Hu Q."/>
            <person name="Ma L."/>
            <person name="Xiao Y."/>
            <person name="Zhang X."/>
            <person name="Qiu G."/>
            <person name="Liu X."/>
        </authorList>
    </citation>
    <scope>NUCLEOTIDE SEQUENCE [LARGE SCALE GENOMIC DNA]</scope>
    <source>
        <strain evidence="3">YSK</strain>
    </source>
</reference>
<dbReference type="InterPro" id="IPR011659">
    <property type="entry name" value="WD40"/>
</dbReference>
<dbReference type="Gene3D" id="2.120.10.30">
    <property type="entry name" value="TolB, C-terminal domain"/>
    <property type="match status" value="2"/>
</dbReference>
<dbReference type="AlphaFoldDB" id="A0A059XQZ9"/>